<organism evidence="2 3">
    <name type="scientific">Kwoniella dendrophila CBS 6074</name>
    <dbReference type="NCBI Taxonomy" id="1295534"/>
    <lineage>
        <taxon>Eukaryota</taxon>
        <taxon>Fungi</taxon>
        <taxon>Dikarya</taxon>
        <taxon>Basidiomycota</taxon>
        <taxon>Agaricomycotina</taxon>
        <taxon>Tremellomycetes</taxon>
        <taxon>Tremellales</taxon>
        <taxon>Cryptococcaceae</taxon>
        <taxon>Kwoniella</taxon>
    </lineage>
</organism>
<dbReference type="Proteomes" id="UP001355207">
    <property type="component" value="Chromosome 6"/>
</dbReference>
<evidence type="ECO:0000313" key="3">
    <source>
        <dbReference type="Proteomes" id="UP001355207"/>
    </source>
</evidence>
<feature type="compositionally biased region" description="Acidic residues" evidence="1">
    <location>
        <begin position="55"/>
        <end position="109"/>
    </location>
</feature>
<proteinExistence type="predicted"/>
<reference evidence="2 3" key="1">
    <citation type="submission" date="2024-01" db="EMBL/GenBank/DDBJ databases">
        <title>Comparative genomics of Cryptococcus and Kwoniella reveals pathogenesis evolution and contrasting modes of karyotype evolution via chromosome fusion or intercentromeric recombination.</title>
        <authorList>
            <person name="Coelho M.A."/>
            <person name="David-Palma M."/>
            <person name="Shea T."/>
            <person name="Bowers K."/>
            <person name="McGinley-Smith S."/>
            <person name="Mohammad A.W."/>
            <person name="Gnirke A."/>
            <person name="Yurkov A.M."/>
            <person name="Nowrousian M."/>
            <person name="Sun S."/>
            <person name="Cuomo C.A."/>
            <person name="Heitman J."/>
        </authorList>
    </citation>
    <scope>NUCLEOTIDE SEQUENCE [LARGE SCALE GENOMIC DNA]</scope>
    <source>
        <strain evidence="2 3">CBS 6074</strain>
    </source>
</reference>
<feature type="compositionally biased region" description="Basic and acidic residues" evidence="1">
    <location>
        <begin position="15"/>
        <end position="34"/>
    </location>
</feature>
<feature type="compositionally biased region" description="Basic and acidic residues" evidence="1">
    <location>
        <begin position="276"/>
        <end position="287"/>
    </location>
</feature>
<gene>
    <name evidence="2" type="ORF">L201_005169</name>
</gene>
<feature type="compositionally biased region" description="Basic and acidic residues" evidence="1">
    <location>
        <begin position="246"/>
        <end position="258"/>
    </location>
</feature>
<keyword evidence="3" id="KW-1185">Reference proteome</keyword>
<dbReference type="GeneID" id="91095839"/>
<accession>A0AAX4JXP1</accession>
<feature type="compositionally biased region" description="Basic and acidic residues" evidence="1">
    <location>
        <begin position="204"/>
        <end position="223"/>
    </location>
</feature>
<dbReference type="RefSeq" id="XP_066076999.1">
    <property type="nucleotide sequence ID" value="XM_066220902.1"/>
</dbReference>
<evidence type="ECO:0000313" key="2">
    <source>
        <dbReference type="EMBL" id="WWC90236.1"/>
    </source>
</evidence>
<dbReference type="AlphaFoldDB" id="A0AAX4JXP1"/>
<feature type="region of interest" description="Disordered" evidence="1">
    <location>
        <begin position="1"/>
        <end position="119"/>
    </location>
</feature>
<protein>
    <recommendedName>
        <fullName evidence="4">U1-type domain-containing protein</fullName>
    </recommendedName>
</protein>
<evidence type="ECO:0000256" key="1">
    <source>
        <dbReference type="SAM" id="MobiDB-lite"/>
    </source>
</evidence>
<name>A0AAX4JXP1_9TREE</name>
<dbReference type="EMBL" id="CP144103">
    <property type="protein sequence ID" value="WWC90236.1"/>
    <property type="molecule type" value="Genomic_DNA"/>
</dbReference>
<evidence type="ECO:0008006" key="4">
    <source>
        <dbReference type="Google" id="ProtNLM"/>
    </source>
</evidence>
<sequence>MPLYKLTEKRLKKRAREDENGITEIKSKMREMGKAVDSASEDDDDESMSGSDNEGWSEDDSDDDDDNENDEDDGEEEEGDLDIDVDGLDSGSEDENDDEDEDEDGDEDASSSSSVFPISIESALTQPIYRSPNDPAEQLCVLCPDKSLKSDEMIKVHLGSKGHKRSLKRYSVRITTNPPDESITDPREIVEDILADMDAGELDGNAKRIEGETEVNVKAETSNKRKRNNKKERKVEKAQKLLAGQTEEKEGKQDKINDKSGQLNRKARRLLALQKGEIKQKQIDKPTPKASKQG</sequence>
<feature type="region of interest" description="Disordered" evidence="1">
    <location>
        <begin position="204"/>
        <end position="294"/>
    </location>
</feature>